<feature type="zinc finger region" description="C3H1-type" evidence="5">
    <location>
        <begin position="265"/>
        <end position="293"/>
    </location>
</feature>
<dbReference type="PROSITE" id="PS51363">
    <property type="entry name" value="W2"/>
    <property type="match status" value="1"/>
</dbReference>
<protein>
    <recommendedName>
        <fullName evidence="11">C3H1-type domain-containing protein</fullName>
    </recommendedName>
</protein>
<dbReference type="Pfam" id="PF00642">
    <property type="entry name" value="zf-CCCH"/>
    <property type="match status" value="2"/>
</dbReference>
<proteinExistence type="predicted"/>
<feature type="domain" description="W2" evidence="8">
    <location>
        <begin position="487"/>
        <end position="651"/>
    </location>
</feature>
<organism evidence="9 10">
    <name type="scientific">Coemansia biformis</name>
    <dbReference type="NCBI Taxonomy" id="1286918"/>
    <lineage>
        <taxon>Eukaryota</taxon>
        <taxon>Fungi</taxon>
        <taxon>Fungi incertae sedis</taxon>
        <taxon>Zoopagomycota</taxon>
        <taxon>Kickxellomycotina</taxon>
        <taxon>Kickxellomycetes</taxon>
        <taxon>Kickxellales</taxon>
        <taxon>Kickxellaceae</taxon>
        <taxon>Coemansia</taxon>
    </lineage>
</organism>
<evidence type="ECO:0000256" key="5">
    <source>
        <dbReference type="PROSITE-ProRule" id="PRU00723"/>
    </source>
</evidence>
<evidence type="ECO:0000313" key="9">
    <source>
        <dbReference type="EMBL" id="KAJ1731200.1"/>
    </source>
</evidence>
<feature type="zinc finger region" description="C3H1-type" evidence="5">
    <location>
        <begin position="197"/>
        <end position="225"/>
    </location>
</feature>
<keyword evidence="3 5" id="KW-0863">Zinc-finger</keyword>
<feature type="compositionally biased region" description="Polar residues" evidence="6">
    <location>
        <begin position="349"/>
        <end position="359"/>
    </location>
</feature>
<feature type="compositionally biased region" description="Basic and acidic residues" evidence="6">
    <location>
        <begin position="147"/>
        <end position="160"/>
    </location>
</feature>
<dbReference type="GO" id="GO:0010468">
    <property type="term" value="P:regulation of gene expression"/>
    <property type="evidence" value="ECO:0007669"/>
    <property type="project" value="UniProtKB-ARBA"/>
</dbReference>
<dbReference type="FunFam" id="4.10.1000.10:FF:000001">
    <property type="entry name" value="zinc finger CCCH domain-containing protein 15-like"/>
    <property type="match status" value="1"/>
</dbReference>
<dbReference type="SUPFAM" id="SSF48371">
    <property type="entry name" value="ARM repeat"/>
    <property type="match status" value="1"/>
</dbReference>
<dbReference type="SUPFAM" id="SSF55811">
    <property type="entry name" value="Nudix"/>
    <property type="match status" value="1"/>
</dbReference>
<dbReference type="PROSITE" id="PS50103">
    <property type="entry name" value="ZF_C3H1"/>
    <property type="match status" value="2"/>
</dbReference>
<dbReference type="EMBL" id="JANBOI010000356">
    <property type="protein sequence ID" value="KAJ1731200.1"/>
    <property type="molecule type" value="Genomic_DNA"/>
</dbReference>
<dbReference type="PANTHER" id="PTHR12547:SF18">
    <property type="entry name" value="PROTEIN TIS11"/>
    <property type="match status" value="1"/>
</dbReference>
<feature type="domain" description="C3H1-type" evidence="7">
    <location>
        <begin position="265"/>
        <end position="293"/>
    </location>
</feature>
<dbReference type="InterPro" id="IPR016024">
    <property type="entry name" value="ARM-type_fold"/>
</dbReference>
<dbReference type="GO" id="GO:0051252">
    <property type="term" value="P:regulation of RNA metabolic process"/>
    <property type="evidence" value="ECO:0007669"/>
    <property type="project" value="UniProtKB-ARBA"/>
</dbReference>
<dbReference type="SMART" id="SM00515">
    <property type="entry name" value="eIF5C"/>
    <property type="match status" value="1"/>
</dbReference>
<keyword evidence="1 5" id="KW-0479">Metal-binding</keyword>
<dbReference type="InterPro" id="IPR045877">
    <property type="entry name" value="ZFP36-like"/>
</dbReference>
<keyword evidence="10" id="KW-1185">Reference proteome</keyword>
<feature type="compositionally biased region" description="Polar residues" evidence="6">
    <location>
        <begin position="107"/>
        <end position="132"/>
    </location>
</feature>
<dbReference type="OrthoDB" id="410307at2759"/>
<evidence type="ECO:0000256" key="6">
    <source>
        <dbReference type="SAM" id="MobiDB-lite"/>
    </source>
</evidence>
<dbReference type="InterPro" id="IPR015797">
    <property type="entry name" value="NUDIX_hydrolase-like_dom_sf"/>
</dbReference>
<dbReference type="SMART" id="SM00356">
    <property type="entry name" value="ZnF_C3H1"/>
    <property type="match status" value="2"/>
</dbReference>
<gene>
    <name evidence="9" type="ORF">LPJ61_002648</name>
</gene>
<dbReference type="GO" id="GO:0008270">
    <property type="term" value="F:zinc ion binding"/>
    <property type="evidence" value="ECO:0007669"/>
    <property type="project" value="UniProtKB-KW"/>
</dbReference>
<evidence type="ECO:0000259" key="7">
    <source>
        <dbReference type="PROSITE" id="PS50103"/>
    </source>
</evidence>
<dbReference type="Proteomes" id="UP001143981">
    <property type="component" value="Unassembled WGS sequence"/>
</dbReference>
<dbReference type="InterPro" id="IPR000571">
    <property type="entry name" value="Znf_CCCH"/>
</dbReference>
<evidence type="ECO:0000256" key="3">
    <source>
        <dbReference type="ARBA" id="ARBA00022771"/>
    </source>
</evidence>
<comment type="caution">
    <text evidence="9">The sequence shown here is derived from an EMBL/GenBank/DDBJ whole genome shotgun (WGS) entry which is preliminary data.</text>
</comment>
<dbReference type="Gene3D" id="4.10.1000.10">
    <property type="entry name" value="Zinc finger, CCCH-type"/>
    <property type="match status" value="2"/>
</dbReference>
<reference evidence="9" key="1">
    <citation type="submission" date="2022-07" db="EMBL/GenBank/DDBJ databases">
        <title>Phylogenomic reconstructions and comparative analyses of Kickxellomycotina fungi.</title>
        <authorList>
            <person name="Reynolds N.K."/>
            <person name="Stajich J.E."/>
            <person name="Barry K."/>
            <person name="Grigoriev I.V."/>
            <person name="Crous P."/>
            <person name="Smith M.E."/>
        </authorList>
    </citation>
    <scope>NUCLEOTIDE SEQUENCE</scope>
    <source>
        <strain evidence="9">BCRC 34381</strain>
    </source>
</reference>
<dbReference type="FunFam" id="4.10.1000.10:FF:000003">
    <property type="entry name" value="Zinc finger CCCH domain-containing protein"/>
    <property type="match status" value="1"/>
</dbReference>
<dbReference type="InterPro" id="IPR003307">
    <property type="entry name" value="W2_domain"/>
</dbReference>
<name>A0A9W8CYG5_9FUNG</name>
<keyword evidence="2" id="KW-0677">Repeat</keyword>
<feature type="compositionally biased region" description="Basic and acidic residues" evidence="6">
    <location>
        <begin position="172"/>
        <end position="183"/>
    </location>
</feature>
<evidence type="ECO:0000256" key="2">
    <source>
        <dbReference type="ARBA" id="ARBA00022737"/>
    </source>
</evidence>
<dbReference type="SUPFAM" id="SSF90229">
    <property type="entry name" value="CCCH zinc finger"/>
    <property type="match status" value="2"/>
</dbReference>
<sequence>MHQVSWHAALCALRETLDLTGLGVADLVADEAFRAELRYVDGIRAKQVIYFLARLAASARQGVRCDGAGIRLQWCTLEQALERGVFQSMQNILARAEEYIEDMRDSIPTSSAPRSRTQNQHWQGSADGSSTAEAGAADDPECMQRPPRTDAARLGERFQRMDIGSGEQQRGTYDRQPQRRDDGATPGYQRRPQDNLRYKTKLCEKFERDGECPYYHKCVFAHGRDELRARPESGADYGGHEHPAALLGQRSVQTADGLRQSANVLYKTRLCQRFSEQGECPYGDRCQFAHGDNELRTTPESPRSPRDAQLSPRTLPSLGTGAATRAGVESAQARRRNAPDTNRVLAPQMSRNISWSNTGARAAGEPHGASNSRAADALDCSASMAHSPAAAGVEAEPKALYASPLAPPLATPTAQRIPAASKSRGGNGGGGGAAGGVGAKSSGGTGQRAQSEPRGASIKGGEKPWIKVVEVTDKDLKEMGGPRADDAAAQKSRPADLETRLAGELAETFVRCGQKPGWQVLFKELTRVEFRNSLTKQQLLNIAVSALFAPCGATDVADAIARNAELLHKLVGKQQDQLLLLNAWHRLLVEDANAALWQRKAPELLGSLYSESLLDEDIFNAWFAKRTSGDCGPEILAMKPFAHWLATAEEE</sequence>
<evidence type="ECO:0008006" key="11">
    <source>
        <dbReference type="Google" id="ProtNLM"/>
    </source>
</evidence>
<dbReference type="GO" id="GO:0003729">
    <property type="term" value="F:mRNA binding"/>
    <property type="evidence" value="ECO:0007669"/>
    <property type="project" value="InterPro"/>
</dbReference>
<evidence type="ECO:0000256" key="4">
    <source>
        <dbReference type="ARBA" id="ARBA00022833"/>
    </source>
</evidence>
<feature type="region of interest" description="Disordered" evidence="6">
    <location>
        <begin position="413"/>
        <end position="463"/>
    </location>
</feature>
<feature type="region of interest" description="Disordered" evidence="6">
    <location>
        <begin position="292"/>
        <end position="374"/>
    </location>
</feature>
<feature type="compositionally biased region" description="Gly residues" evidence="6">
    <location>
        <begin position="425"/>
        <end position="446"/>
    </location>
</feature>
<dbReference type="Gene3D" id="3.90.79.10">
    <property type="entry name" value="Nucleoside Triphosphate Pyrophosphohydrolase"/>
    <property type="match status" value="1"/>
</dbReference>
<keyword evidence="4 5" id="KW-0862">Zinc</keyword>
<accession>A0A9W8CYG5</accession>
<evidence type="ECO:0000313" key="10">
    <source>
        <dbReference type="Proteomes" id="UP001143981"/>
    </source>
</evidence>
<dbReference type="InterPro" id="IPR036855">
    <property type="entry name" value="Znf_CCCH_sf"/>
</dbReference>
<evidence type="ECO:0000256" key="1">
    <source>
        <dbReference type="ARBA" id="ARBA00022723"/>
    </source>
</evidence>
<feature type="domain" description="C3H1-type" evidence="7">
    <location>
        <begin position="197"/>
        <end position="225"/>
    </location>
</feature>
<evidence type="ECO:0000259" key="8">
    <source>
        <dbReference type="PROSITE" id="PS51363"/>
    </source>
</evidence>
<dbReference type="PANTHER" id="PTHR12547">
    <property type="entry name" value="CCCH ZINC FINGER/TIS11-RELATED"/>
    <property type="match status" value="1"/>
</dbReference>
<feature type="compositionally biased region" description="Low complexity" evidence="6">
    <location>
        <begin position="413"/>
        <end position="424"/>
    </location>
</feature>
<dbReference type="Gene3D" id="1.25.40.180">
    <property type="match status" value="1"/>
</dbReference>
<dbReference type="Pfam" id="PF02020">
    <property type="entry name" value="W2"/>
    <property type="match status" value="1"/>
</dbReference>
<dbReference type="AlphaFoldDB" id="A0A9W8CYG5"/>
<feature type="region of interest" description="Disordered" evidence="6">
    <location>
        <begin position="106"/>
        <end position="196"/>
    </location>
</feature>